<dbReference type="RefSeq" id="WP_209486274.1">
    <property type="nucleotide sequence ID" value="NZ_JAGGKQ010000020.1"/>
</dbReference>
<gene>
    <name evidence="3" type="ORF">J2751_002421</name>
</gene>
<proteinExistence type="predicted"/>
<evidence type="ECO:0000256" key="1">
    <source>
        <dbReference type="SAM" id="MobiDB-lite"/>
    </source>
</evidence>
<evidence type="ECO:0000313" key="3">
    <source>
        <dbReference type="EMBL" id="MBP1923379.1"/>
    </source>
</evidence>
<feature type="region of interest" description="Disordered" evidence="1">
    <location>
        <begin position="1"/>
        <end position="30"/>
    </location>
</feature>
<organism evidence="3 4">
    <name type="scientific">Halorubrum alkaliphilum</name>
    <dbReference type="NCBI Taxonomy" id="261290"/>
    <lineage>
        <taxon>Archaea</taxon>
        <taxon>Methanobacteriati</taxon>
        <taxon>Methanobacteriota</taxon>
        <taxon>Stenosarchaea group</taxon>
        <taxon>Halobacteria</taxon>
        <taxon>Halobacteriales</taxon>
        <taxon>Haloferacaceae</taxon>
        <taxon>Halorubrum</taxon>
    </lineage>
</organism>
<keyword evidence="2" id="KW-0812">Transmembrane</keyword>
<feature type="transmembrane region" description="Helical" evidence="2">
    <location>
        <begin position="35"/>
        <end position="55"/>
    </location>
</feature>
<name>A0A8T4GI17_9EURY</name>
<dbReference type="OrthoDB" id="170118at2157"/>
<feature type="transmembrane region" description="Helical" evidence="2">
    <location>
        <begin position="131"/>
        <end position="152"/>
    </location>
</feature>
<comment type="caution">
    <text evidence="3">The sequence shown here is derived from an EMBL/GenBank/DDBJ whole genome shotgun (WGS) entry which is preliminary data.</text>
</comment>
<reference evidence="3" key="1">
    <citation type="submission" date="2021-03" db="EMBL/GenBank/DDBJ databases">
        <title>Genomic Encyclopedia of Type Strains, Phase IV (KMG-IV): sequencing the most valuable type-strain genomes for metagenomic binning, comparative biology and taxonomic classification.</title>
        <authorList>
            <person name="Goeker M."/>
        </authorList>
    </citation>
    <scope>NUCLEOTIDE SEQUENCE</scope>
    <source>
        <strain evidence="3">DSM 23564</strain>
    </source>
</reference>
<protein>
    <submittedName>
        <fullName evidence="3">Uncharacterized protein</fullName>
    </submittedName>
</protein>
<sequence>MPSADSSAGSATEPAEPADTTDPGPPATDRGRLRAVLRTSLVPFFAVLFTAVHYLGRNLSSGTLYPPVDPTPTAYALGGLAALGVSLAVGLACGLLLHRVVVEPLDEDRGVTAHPDDSLLWRVLLSDARTVRVYLAFIGVIGAWAVVSVAGLGPESLATVLSVAVVPFALPLLLLAPVAIVSHVGVVVGYGACALWTALLARLFVERVADRDGTGTASGRATDGA</sequence>
<keyword evidence="2" id="KW-1133">Transmembrane helix</keyword>
<keyword evidence="2" id="KW-0472">Membrane</keyword>
<dbReference type="AlphaFoldDB" id="A0A8T4GI17"/>
<accession>A0A8T4GI17</accession>
<dbReference type="Proteomes" id="UP000823588">
    <property type="component" value="Unassembled WGS sequence"/>
</dbReference>
<feature type="compositionally biased region" description="Polar residues" evidence="1">
    <location>
        <begin position="1"/>
        <end position="10"/>
    </location>
</feature>
<evidence type="ECO:0000256" key="2">
    <source>
        <dbReference type="SAM" id="Phobius"/>
    </source>
</evidence>
<feature type="transmembrane region" description="Helical" evidence="2">
    <location>
        <begin position="75"/>
        <end position="97"/>
    </location>
</feature>
<evidence type="ECO:0000313" key="4">
    <source>
        <dbReference type="Proteomes" id="UP000823588"/>
    </source>
</evidence>
<dbReference type="EMBL" id="JAGGKQ010000020">
    <property type="protein sequence ID" value="MBP1923379.1"/>
    <property type="molecule type" value="Genomic_DNA"/>
</dbReference>
<feature type="transmembrane region" description="Helical" evidence="2">
    <location>
        <begin position="172"/>
        <end position="201"/>
    </location>
</feature>
<keyword evidence="4" id="KW-1185">Reference proteome</keyword>